<dbReference type="EMBL" id="JBHTLD010000201">
    <property type="protein sequence ID" value="MFD1188010.1"/>
    <property type="molecule type" value="Genomic_DNA"/>
</dbReference>
<comment type="caution">
    <text evidence="2">The sequence shown here is derived from an EMBL/GenBank/DDBJ whole genome shotgun (WGS) entry which is preliminary data.</text>
</comment>
<keyword evidence="2" id="KW-0808">Transferase</keyword>
<dbReference type="InterPro" id="IPR016181">
    <property type="entry name" value="Acyl_CoA_acyltransferase"/>
</dbReference>
<evidence type="ECO:0000259" key="1">
    <source>
        <dbReference type="PROSITE" id="PS51186"/>
    </source>
</evidence>
<keyword evidence="3" id="KW-1185">Reference proteome</keyword>
<dbReference type="SUPFAM" id="SSF55729">
    <property type="entry name" value="Acyl-CoA N-acyltransferases (Nat)"/>
    <property type="match status" value="1"/>
</dbReference>
<evidence type="ECO:0000313" key="3">
    <source>
        <dbReference type="Proteomes" id="UP001597094"/>
    </source>
</evidence>
<dbReference type="InterPro" id="IPR051908">
    <property type="entry name" value="Ribosomal_N-acetyltransferase"/>
</dbReference>
<dbReference type="EC" id="2.3.-.-" evidence="2"/>
<dbReference type="Pfam" id="PF13302">
    <property type="entry name" value="Acetyltransf_3"/>
    <property type="match status" value="1"/>
</dbReference>
<organism evidence="2 3">
    <name type="scientific">Pontibacter rugosus</name>
    <dbReference type="NCBI Taxonomy" id="1745966"/>
    <lineage>
        <taxon>Bacteria</taxon>
        <taxon>Pseudomonadati</taxon>
        <taxon>Bacteroidota</taxon>
        <taxon>Cytophagia</taxon>
        <taxon>Cytophagales</taxon>
        <taxon>Hymenobacteraceae</taxon>
        <taxon>Pontibacter</taxon>
    </lineage>
</organism>
<dbReference type="InterPro" id="IPR000182">
    <property type="entry name" value="GNAT_dom"/>
</dbReference>
<dbReference type="PANTHER" id="PTHR43441">
    <property type="entry name" value="RIBOSOMAL-PROTEIN-SERINE ACETYLTRANSFERASE"/>
    <property type="match status" value="1"/>
</dbReference>
<reference evidence="3" key="1">
    <citation type="journal article" date="2019" name="Int. J. Syst. Evol. Microbiol.">
        <title>The Global Catalogue of Microorganisms (GCM) 10K type strain sequencing project: providing services to taxonomists for standard genome sequencing and annotation.</title>
        <authorList>
            <consortium name="The Broad Institute Genomics Platform"/>
            <consortium name="The Broad Institute Genome Sequencing Center for Infectious Disease"/>
            <person name="Wu L."/>
            <person name="Ma J."/>
        </authorList>
    </citation>
    <scope>NUCLEOTIDE SEQUENCE [LARGE SCALE GENOMIC DNA]</scope>
    <source>
        <strain evidence="3">JCM 31319</strain>
    </source>
</reference>
<sequence>MKTHPFTLQWQVTPAIHVREASPADAPALYHLINRDRAYLREWLPFVDMSQSAADTEAYLRYVSADGNTSDLVFVILYKEELAGLIGYKGIDRLNKKLEIGYWLAEPQQGKGIMRRSCQTLLRHAFDTLNMNRIELRVGVGNTRSSNIPQKLGFTLEGIQRQGEFLNGSFHDLEVYSLLKIEFKS</sequence>
<evidence type="ECO:0000313" key="2">
    <source>
        <dbReference type="EMBL" id="MFD1188010.1"/>
    </source>
</evidence>
<proteinExistence type="predicted"/>
<gene>
    <name evidence="2" type="ORF">ACFQ2O_17490</name>
</gene>
<dbReference type="PANTHER" id="PTHR43441:SF12">
    <property type="entry name" value="RIBOSOMAL N-ACETYLTRANSFERASE YDAF-RELATED"/>
    <property type="match status" value="1"/>
</dbReference>
<dbReference type="PROSITE" id="PS51186">
    <property type="entry name" value="GNAT"/>
    <property type="match status" value="1"/>
</dbReference>
<feature type="domain" description="N-acetyltransferase" evidence="1">
    <location>
        <begin position="16"/>
        <end position="182"/>
    </location>
</feature>
<dbReference type="Proteomes" id="UP001597094">
    <property type="component" value="Unassembled WGS sequence"/>
</dbReference>
<protein>
    <submittedName>
        <fullName evidence="2">GNAT family N-acetyltransferase</fullName>
        <ecNumber evidence="2">2.3.-.-</ecNumber>
    </submittedName>
</protein>
<dbReference type="RefSeq" id="WP_377530769.1">
    <property type="nucleotide sequence ID" value="NZ_JBHTLD010000201.1"/>
</dbReference>
<dbReference type="GO" id="GO:0016746">
    <property type="term" value="F:acyltransferase activity"/>
    <property type="evidence" value="ECO:0007669"/>
    <property type="project" value="UniProtKB-KW"/>
</dbReference>
<accession>A0ABW3STU3</accession>
<name>A0ABW3STU3_9BACT</name>
<keyword evidence="2" id="KW-0012">Acyltransferase</keyword>
<dbReference type="Gene3D" id="3.40.630.30">
    <property type="match status" value="1"/>
</dbReference>